<dbReference type="InterPro" id="IPR036412">
    <property type="entry name" value="HAD-like_sf"/>
</dbReference>
<comment type="function">
    <text evidence="4">Removes the phosphate from trehalose 6-phosphate to produce free trehalose.</text>
</comment>
<name>A0A1G5Q3A9_9GAMM</name>
<dbReference type="UniPathway" id="UPA00299"/>
<evidence type="ECO:0000313" key="6">
    <source>
        <dbReference type="Proteomes" id="UP000199648"/>
    </source>
</evidence>
<keyword evidence="4" id="KW-0460">Magnesium</keyword>
<dbReference type="GO" id="GO:0004805">
    <property type="term" value="F:trehalose-phosphatase activity"/>
    <property type="evidence" value="ECO:0007669"/>
    <property type="project" value="UniProtKB-EC"/>
</dbReference>
<dbReference type="InterPro" id="IPR006379">
    <property type="entry name" value="HAD-SF_hydro_IIB"/>
</dbReference>
<dbReference type="CDD" id="cd01627">
    <property type="entry name" value="HAD_TPP"/>
    <property type="match status" value="1"/>
</dbReference>
<dbReference type="Proteomes" id="UP000199648">
    <property type="component" value="Unassembled WGS sequence"/>
</dbReference>
<evidence type="ECO:0000256" key="3">
    <source>
        <dbReference type="ARBA" id="ARBA00022801"/>
    </source>
</evidence>
<comment type="catalytic activity">
    <reaction evidence="4">
        <text>alpha,alpha-trehalose 6-phosphate + H2O = alpha,alpha-trehalose + phosphate</text>
        <dbReference type="Rhea" id="RHEA:23420"/>
        <dbReference type="ChEBI" id="CHEBI:15377"/>
        <dbReference type="ChEBI" id="CHEBI:16551"/>
        <dbReference type="ChEBI" id="CHEBI:43474"/>
        <dbReference type="ChEBI" id="CHEBI:58429"/>
        <dbReference type="EC" id="3.1.3.12"/>
    </reaction>
</comment>
<dbReference type="RefSeq" id="WP_092994161.1">
    <property type="nucleotide sequence ID" value="NZ_FMWD01000003.1"/>
</dbReference>
<evidence type="ECO:0000256" key="1">
    <source>
        <dbReference type="ARBA" id="ARBA00005199"/>
    </source>
</evidence>
<dbReference type="Gene3D" id="3.40.50.1000">
    <property type="entry name" value="HAD superfamily/HAD-like"/>
    <property type="match status" value="1"/>
</dbReference>
<keyword evidence="6" id="KW-1185">Reference proteome</keyword>
<reference evidence="5 6" key="1">
    <citation type="submission" date="2016-10" db="EMBL/GenBank/DDBJ databases">
        <authorList>
            <person name="de Groot N.N."/>
        </authorList>
    </citation>
    <scope>NUCLEOTIDE SEQUENCE [LARGE SCALE GENOMIC DNA]</scope>
    <source>
        <strain evidence="5 6">HLD2</strain>
    </source>
</reference>
<sequence length="257" mass="28687">MRDALANFDAIAAGLDRRPPVLFLDYDGTLTPIVDHPEAAILAPAMRDRLERLAVRFRVAVISGRDLVDVRERVRIEKLIYAGSHGFDIQSPEIRLEQPRARGYLPALDAAERQLHEDLDKEPGVLIERKHFSIAVHYRRVPEGEQAAIRESVNALADHKHLRVTHGKKVIELQPPVAWDKGHALLWLMEALAIDPDAVTPVYLGDDITDEDAFKVLPAHGVGILVGTHEGPSVARYRLADPGAVAHWFDRLLANTY</sequence>
<comment type="similarity">
    <text evidence="2 4">Belongs to the trehalose phosphatase family.</text>
</comment>
<dbReference type="GO" id="GO:0000287">
    <property type="term" value="F:magnesium ion binding"/>
    <property type="evidence" value="ECO:0007669"/>
    <property type="project" value="UniProtKB-ARBA"/>
</dbReference>
<dbReference type="InterPro" id="IPR003337">
    <property type="entry name" value="Trehalose_PPase"/>
</dbReference>
<gene>
    <name evidence="5" type="ORF">SAMN03097708_01288</name>
</gene>
<protein>
    <recommendedName>
        <fullName evidence="4">Trehalose 6-phosphate phosphatase</fullName>
        <ecNumber evidence="4">3.1.3.12</ecNumber>
    </recommendedName>
</protein>
<dbReference type="OrthoDB" id="9816160at2"/>
<dbReference type="InterPro" id="IPR023214">
    <property type="entry name" value="HAD_sf"/>
</dbReference>
<dbReference type="EMBL" id="FMWD01000003">
    <property type="protein sequence ID" value="SCZ56157.1"/>
    <property type="molecule type" value="Genomic_DNA"/>
</dbReference>
<dbReference type="Pfam" id="PF02358">
    <property type="entry name" value="Trehalose_PPase"/>
    <property type="match status" value="1"/>
</dbReference>
<evidence type="ECO:0000313" key="5">
    <source>
        <dbReference type="EMBL" id="SCZ56157.1"/>
    </source>
</evidence>
<proteinExistence type="inferred from homology"/>
<dbReference type="GO" id="GO:0005992">
    <property type="term" value="P:trehalose biosynthetic process"/>
    <property type="evidence" value="ECO:0007669"/>
    <property type="project" value="UniProtKB-UniPathway"/>
</dbReference>
<dbReference type="EC" id="3.1.3.12" evidence="4"/>
<dbReference type="SUPFAM" id="SSF56784">
    <property type="entry name" value="HAD-like"/>
    <property type="match status" value="1"/>
</dbReference>
<dbReference type="AlphaFoldDB" id="A0A1G5Q3A9"/>
<dbReference type="NCBIfam" id="TIGR00685">
    <property type="entry name" value="T6PP"/>
    <property type="match status" value="1"/>
</dbReference>
<evidence type="ECO:0000256" key="4">
    <source>
        <dbReference type="RuleBase" id="RU361117"/>
    </source>
</evidence>
<evidence type="ECO:0000256" key="2">
    <source>
        <dbReference type="ARBA" id="ARBA00008770"/>
    </source>
</evidence>
<keyword evidence="3 4" id="KW-0378">Hydrolase</keyword>
<comment type="pathway">
    <text evidence="1 4">Glycan biosynthesis; trehalose biosynthesis.</text>
</comment>
<keyword evidence="4" id="KW-0479">Metal-binding</keyword>
<dbReference type="STRING" id="415747.SAMN03097708_01288"/>
<organism evidence="5 6">
    <name type="scientific">Thiohalomonas denitrificans</name>
    <dbReference type="NCBI Taxonomy" id="415747"/>
    <lineage>
        <taxon>Bacteria</taxon>
        <taxon>Pseudomonadati</taxon>
        <taxon>Pseudomonadota</taxon>
        <taxon>Gammaproteobacteria</taxon>
        <taxon>Thiohalomonadales</taxon>
        <taxon>Thiohalomonadaceae</taxon>
        <taxon>Thiohalomonas</taxon>
    </lineage>
</organism>
<comment type="cofactor">
    <cofactor evidence="4">
        <name>Mg(2+)</name>
        <dbReference type="ChEBI" id="CHEBI:18420"/>
    </cofactor>
</comment>
<dbReference type="PANTHER" id="PTHR43768:SF3">
    <property type="entry name" value="TREHALOSE 6-PHOSPHATE PHOSPHATASE"/>
    <property type="match status" value="1"/>
</dbReference>
<dbReference type="NCBIfam" id="TIGR01484">
    <property type="entry name" value="HAD-SF-IIB"/>
    <property type="match status" value="1"/>
</dbReference>
<accession>A0A1G5Q3A9</accession>
<dbReference type="PANTHER" id="PTHR43768">
    <property type="entry name" value="TREHALOSE 6-PHOSPHATE PHOSPHATASE"/>
    <property type="match status" value="1"/>
</dbReference>
<dbReference type="Gene3D" id="3.30.70.1020">
    <property type="entry name" value="Trehalose-6-phosphate phosphatase related protein, domain 2"/>
    <property type="match status" value="1"/>
</dbReference>
<dbReference type="InterPro" id="IPR044651">
    <property type="entry name" value="OTSB-like"/>
</dbReference>